<feature type="region of interest" description="Disordered" evidence="1">
    <location>
        <begin position="857"/>
        <end position="884"/>
    </location>
</feature>
<sequence length="920" mass="102394">MIIFKTVLTDKQIEDYVRPEGTKTYECGAGINCAFCALKMLGVYNQDLEAKSKTCGPRFRAGNTVKPEEYITAVKQIIADMTEEQHEFSFAIEVGDPGVSLTKITGYLQPQEACYFIYGRYAGSTHAVVLRKNAEGEVELIDPQRGSDDVGKEYGFTAERAAELGVELTPQYYRVRGIPAIEAVMVEQSVFFKYWPSKEALFSDLSHFMIACIMVDSVVGLKMLVDDQDTSRLMEVDEPAPLPSMKMDIEGGGKDPYTLYLTDDEMTDPSKLSRFFKTSLPAMKEEPGAETETEEAVAIQDTKLTSPDFSELYTILSDVIAYPPDKDGNAIVKYLFIQEEDSDSELELEDEEDMEGGVQREDKKKQGVKAVAPKKDTAKKAAEARSRASRATTAQTKRTTGPPPKTVDELKTEYLNHMKTYAANMAPLRETLLDNGPPYTTVSDIVNATQFMMKSPAFLELPRTINQYTPGWENPGAGGQCIATGKDQKNRPLCWLCGNRTGVFGKKDGKSTIWEGKLLICDPLNNRFDCEHVLPAQLMKFFGVIYSKFNEGKSTEKQKSIRELLYDGSCSSCNNAKSDGTYILGRQGSDGKIVVRPNRVNILVDIITFAMKVTTTKTTKNKTTIIPCANGSAPITFPIEVKGDKLTGWFTSIVTSEVGDKKSYPNLIRALLGEALPGNNMHLRADYVNTQARKGDFSSITNQKPDTTALYDSRTREQVSRNALESLRSEDLKEELETRITDPERKLISSTLTSVPVRLDGTTPQVEIKEANKHATIAAKAAADRGFPVTIKLPATVDWILSRYVAIFNRMTVLCDKLNADRSFSDDWLARLDKLYTEPVISIDEYVDIRIRQENNKPSGTEVKDKDDYEDEAEGQSDPIYEDSEVVGQQYNDDEGFKSGGGHLDISVHRGGRRVIDVEL</sequence>
<reference evidence="2" key="1">
    <citation type="journal article" date="2020" name="Nature">
        <title>Giant virus diversity and host interactions through global metagenomics.</title>
        <authorList>
            <person name="Schulz F."/>
            <person name="Roux S."/>
            <person name="Paez-Espino D."/>
            <person name="Jungbluth S."/>
            <person name="Walsh D.A."/>
            <person name="Denef V.J."/>
            <person name="McMahon K.D."/>
            <person name="Konstantinidis K.T."/>
            <person name="Eloe-Fadrosh E.A."/>
            <person name="Kyrpides N.C."/>
            <person name="Woyke T."/>
        </authorList>
    </citation>
    <scope>NUCLEOTIDE SEQUENCE</scope>
    <source>
        <strain evidence="2">GVMAG-S-1035303-20</strain>
    </source>
</reference>
<feature type="compositionally biased region" description="Acidic residues" evidence="1">
    <location>
        <begin position="342"/>
        <end position="355"/>
    </location>
</feature>
<name>A0A6C0AIJ8_9ZZZZ</name>
<feature type="compositionally biased region" description="Basic and acidic residues" evidence="1">
    <location>
        <begin position="373"/>
        <end position="386"/>
    </location>
</feature>
<accession>A0A6C0AIJ8</accession>
<feature type="region of interest" description="Disordered" evidence="1">
    <location>
        <begin position="342"/>
        <end position="408"/>
    </location>
</feature>
<evidence type="ECO:0000256" key="1">
    <source>
        <dbReference type="SAM" id="MobiDB-lite"/>
    </source>
</evidence>
<evidence type="ECO:0000313" key="2">
    <source>
        <dbReference type="EMBL" id="QHS79624.1"/>
    </source>
</evidence>
<feature type="compositionally biased region" description="Low complexity" evidence="1">
    <location>
        <begin position="389"/>
        <end position="400"/>
    </location>
</feature>
<feature type="compositionally biased region" description="Acidic residues" evidence="1">
    <location>
        <begin position="868"/>
        <end position="884"/>
    </location>
</feature>
<dbReference type="EMBL" id="MN740650">
    <property type="protein sequence ID" value="QHS79624.1"/>
    <property type="molecule type" value="Genomic_DNA"/>
</dbReference>
<dbReference type="AlphaFoldDB" id="A0A6C0AIJ8"/>
<proteinExistence type="predicted"/>
<organism evidence="2">
    <name type="scientific">viral metagenome</name>
    <dbReference type="NCBI Taxonomy" id="1070528"/>
    <lineage>
        <taxon>unclassified sequences</taxon>
        <taxon>metagenomes</taxon>
        <taxon>organismal metagenomes</taxon>
    </lineage>
</organism>
<protein>
    <submittedName>
        <fullName evidence="2">Uncharacterized protein</fullName>
    </submittedName>
</protein>